<feature type="non-terminal residue" evidence="1">
    <location>
        <position position="296"/>
    </location>
</feature>
<reference evidence="1 2" key="1">
    <citation type="submission" date="2016-02" db="EMBL/GenBank/DDBJ databases">
        <title>Genome analysis of coral dinoflagellate symbionts highlights evolutionary adaptations to a symbiotic lifestyle.</title>
        <authorList>
            <person name="Aranda M."/>
            <person name="Li Y."/>
            <person name="Liew Y.J."/>
            <person name="Baumgarten S."/>
            <person name="Simakov O."/>
            <person name="Wilson M."/>
            <person name="Piel J."/>
            <person name="Ashoor H."/>
            <person name="Bougouffa S."/>
            <person name="Bajic V.B."/>
            <person name="Ryu T."/>
            <person name="Ravasi T."/>
            <person name="Bayer T."/>
            <person name="Micklem G."/>
            <person name="Kim H."/>
            <person name="Bhak J."/>
            <person name="Lajeunesse T.C."/>
            <person name="Voolstra C.R."/>
        </authorList>
    </citation>
    <scope>NUCLEOTIDE SEQUENCE [LARGE SCALE GENOMIC DNA]</scope>
    <source>
        <strain evidence="1 2">CCMP2467</strain>
    </source>
</reference>
<proteinExistence type="predicted"/>
<name>A0A1Q9A004_SYMMI</name>
<comment type="caution">
    <text evidence="1">The sequence shown here is derived from an EMBL/GenBank/DDBJ whole genome shotgun (WGS) entry which is preliminary data.</text>
</comment>
<accession>A0A1Q9A004</accession>
<evidence type="ECO:0008006" key="3">
    <source>
        <dbReference type="Google" id="ProtNLM"/>
    </source>
</evidence>
<organism evidence="1 2">
    <name type="scientific">Symbiodinium microadriaticum</name>
    <name type="common">Dinoflagellate</name>
    <name type="synonym">Zooxanthella microadriatica</name>
    <dbReference type="NCBI Taxonomy" id="2951"/>
    <lineage>
        <taxon>Eukaryota</taxon>
        <taxon>Sar</taxon>
        <taxon>Alveolata</taxon>
        <taxon>Dinophyceae</taxon>
        <taxon>Suessiales</taxon>
        <taxon>Symbiodiniaceae</taxon>
        <taxon>Symbiodinium</taxon>
    </lineage>
</organism>
<protein>
    <recommendedName>
        <fullName evidence="3">Reverse transcriptase domain-containing protein</fullName>
    </recommendedName>
</protein>
<evidence type="ECO:0000313" key="2">
    <source>
        <dbReference type="Proteomes" id="UP000186817"/>
    </source>
</evidence>
<evidence type="ECO:0000313" key="1">
    <source>
        <dbReference type="EMBL" id="OLP47898.1"/>
    </source>
</evidence>
<sequence length="296" mass="33086">MAAELEAAEEEFKRGLPKFRRDVLASKRLLLFRGLLREVGHEDDELVADIARGFDLTGKLPRSNVFVRRFRPAEQTETQLRAGAKRLRDGLLATVKASDNPVIDAGVLKATQKELERGFIEGPIRPEDVPTNASLTHRFGVLQGVSEEGPKVRPIDNYLSSQVNAAVTQVEQVSVHTIDVVAGMLGCWLHEWFLAGRPSHSSPLCKAWDLRTAYKQLPLSDASFELDSYFVIFNGSKGTSEIYRQRVLPFGSTASVTSFIRAAYALWRLGTLGLDLVWSEYFDDYLSVCGQEFARH</sequence>
<dbReference type="OrthoDB" id="444862at2759"/>
<dbReference type="AlphaFoldDB" id="A0A1Q9A004"/>
<keyword evidence="2" id="KW-1185">Reference proteome</keyword>
<dbReference type="EMBL" id="LSRX01008626">
    <property type="protein sequence ID" value="OLP47898.1"/>
    <property type="molecule type" value="Genomic_DNA"/>
</dbReference>
<gene>
    <name evidence="1" type="ORF">AK812_SmicGene48697</name>
</gene>
<dbReference type="Proteomes" id="UP000186817">
    <property type="component" value="Unassembled WGS sequence"/>
</dbReference>